<organism evidence="3 4">
    <name type="scientific">Drosophila mauritiana</name>
    <name type="common">Fruit fly</name>
    <dbReference type="NCBI Taxonomy" id="7226"/>
    <lineage>
        <taxon>Eukaryota</taxon>
        <taxon>Metazoa</taxon>
        <taxon>Ecdysozoa</taxon>
        <taxon>Arthropoda</taxon>
        <taxon>Hexapoda</taxon>
        <taxon>Insecta</taxon>
        <taxon>Pterygota</taxon>
        <taxon>Neoptera</taxon>
        <taxon>Endopterygota</taxon>
        <taxon>Diptera</taxon>
        <taxon>Brachycera</taxon>
        <taxon>Muscomorpha</taxon>
        <taxon>Ephydroidea</taxon>
        <taxon>Drosophilidae</taxon>
        <taxon>Drosophila</taxon>
        <taxon>Sophophora</taxon>
    </lineage>
</organism>
<accession>A0A6P8K336</accession>
<dbReference type="Proteomes" id="UP000515162">
    <property type="component" value="Chromosome 3R"/>
</dbReference>
<feature type="region of interest" description="Disordered" evidence="1">
    <location>
        <begin position="635"/>
        <end position="654"/>
    </location>
</feature>
<keyword evidence="2" id="KW-0812">Transmembrane</keyword>
<keyword evidence="2" id="KW-0472">Membrane</keyword>
<name>A0A6P8K336_DROMA</name>
<evidence type="ECO:0000313" key="4">
    <source>
        <dbReference type="RefSeq" id="XP_033163240.1"/>
    </source>
</evidence>
<sequence length="1517" mass="173967">MPDSMNAILIKCPENNSNKSCETQLIVNIHMNPSFDMENTEKFWVVDKVYDPSKGRTLKIISPYLIVVSRGEPVVMYPLRFLKSINNDPIPMKPPNEVNNNAKLAGSTSCMTNEEKNKKRHEMINATRLKRNQFTHFQTGKSIVSNIFGAKRQKKNTQPRRRDKMINDHQQKDLSSLGLVQILDTSVTKDYPDSLKELLHPYKDTQSKELEKHMDLPKWHDISKSKFEDFSGKSQIKTHPKENLKRLNNADDIDTLLPHEDSKNFEQQNIEGKLDKLYSNYENPKKEPVADYLPYNKVTPESKSKQMNENFDKNYVPPRKSMLDSNEFPYTKDRKNIRFKSPLKSPHDVQDFPYENVDKHFILTAFPKQKSGSHKMENEKNNLMTSGNRKANNYEFPIERENKYLKSHSIDNIYDFPQESKKHHENYKPLLDESYLPEEMIYKNKNFKGSNNQYELDFPLEAEKDQYHFRTPVDGSSSALDFHSEIEKNTNNFKNPDYSYSPEKSYDNSLSFENEFESRDENLNFNAPKENLNNHNFNFDTKSDYQSLPERKVNDFSWTHGSIADESLDSIVSHHMKQRLSDNDNDFSLDYFKPASSKKYLDFGSNQKMNPYLNYPKSNSYKFPRSRYLKRMKRSVLQDRHMENDEDSDLDPKYDTDLDSVNLKHSDDDGEIPCDTCGGKNKKKEEKPRPIYINTLEDHKSLEGKIENVNTKLDDAVPCDTCGGKNKKPGGKPLPGGLPLEINSLTEENEERSLPDYMIPCESCKKANRYRITEGNLDSASCGCVTNPKVCSCESSKLSRALNNSLKEWSYTVFNMKSPVPFLTTKLRVFRRRHNTWWLVVPIITLDSLSGIFANDDFSAVFTSHIDMIRLEKLTGFSNRNLAVPNEKVNTFARKRHVITLKDLQDNIGKSVLLDESNKDVSIREIKKSFNLKAQKQDSIKGLETRSIKGLGYLPVTMNALDNCPHKDKTLCLNIRDEKVPEYSIKVKIPFRENAFVMRDKHIVKISRIVTDATTKDALQISIEVINNGFEAQEFIIYICNCNILKSGSTSNSARRLLEPYIGQTVIFLVPLIVGSKKNKKYSCDVIVKAITEFDDNDINLAKPVDLKVGVVAKRTMDIKCHSRCFCVWRCRCHCIGKLETFINYNACERMDPKSEKEAGLIYNCPPGNEPHDVCIKDVFSDRNEEKTCNLSCKVMAIALVILIILFLLGLLKAILGICITGIGRFGFDTVQPGRTYEYTSCIRIFLVNCFFFIIYPFACWCKCFRPKAKDLIDASSDWDCISQNDETPECSCDKKDSSSSCRLHGGQDIQDNLVLSFAPLHENGLFKDDKSDDEESHLFILEVLEESKCSLTKMMSQVLDPGQSAEQATESQNVDDMLADEFVESLRNSQVAYRTLSSPVGGVVEIPINYKYCVKGFFVQTINSSFEFVSFHPLSQFVGITEENEVRILPQPQYIHSNEFSRVYASKMEVHRAGDLSVVPPLNAPCINIDHGNHLESSFVKLAAQQEQMKANQNLN</sequence>
<protein>
    <submittedName>
        <fullName evidence="4">Uncharacterized protein LOC117142995</fullName>
    </submittedName>
</protein>
<dbReference type="RefSeq" id="XP_033163240.1">
    <property type="nucleotide sequence ID" value="XM_033307349.1"/>
</dbReference>
<dbReference type="GeneID" id="117142995"/>
<evidence type="ECO:0000256" key="1">
    <source>
        <dbReference type="SAM" id="MobiDB-lite"/>
    </source>
</evidence>
<evidence type="ECO:0000256" key="2">
    <source>
        <dbReference type="SAM" id="Phobius"/>
    </source>
</evidence>
<evidence type="ECO:0000313" key="3">
    <source>
        <dbReference type="Proteomes" id="UP000515162"/>
    </source>
</evidence>
<feature type="transmembrane region" description="Helical" evidence="2">
    <location>
        <begin position="1195"/>
        <end position="1220"/>
    </location>
</feature>
<proteinExistence type="predicted"/>
<gene>
    <name evidence="4" type="primary">LOC117142995</name>
</gene>
<keyword evidence="2" id="KW-1133">Transmembrane helix</keyword>
<feature type="region of interest" description="Disordered" evidence="1">
    <location>
        <begin position="308"/>
        <end position="327"/>
    </location>
</feature>
<reference evidence="4" key="1">
    <citation type="submission" date="2025-08" db="UniProtKB">
        <authorList>
            <consortium name="RefSeq"/>
        </authorList>
    </citation>
    <scope>IDENTIFICATION</scope>
    <source>
        <strain evidence="4">Mau12</strain>
        <tissue evidence="4">Whole Body</tissue>
    </source>
</reference>
<feature type="transmembrane region" description="Helical" evidence="2">
    <location>
        <begin position="1241"/>
        <end position="1259"/>
    </location>
</feature>
<keyword evidence="3" id="KW-1185">Reference proteome</keyword>